<feature type="non-terminal residue" evidence="1">
    <location>
        <position position="1"/>
    </location>
</feature>
<keyword evidence="2" id="KW-1185">Reference proteome</keyword>
<evidence type="ECO:0000313" key="2">
    <source>
        <dbReference type="Proteomes" id="UP000053119"/>
    </source>
</evidence>
<feature type="non-terminal residue" evidence="1">
    <location>
        <position position="97"/>
    </location>
</feature>
<dbReference type="EMBL" id="KK501091">
    <property type="protein sequence ID" value="KFP12489.1"/>
    <property type="molecule type" value="Genomic_DNA"/>
</dbReference>
<proteinExistence type="predicted"/>
<protein>
    <submittedName>
        <fullName evidence="1">Uncharacterized protein</fullName>
    </submittedName>
</protein>
<evidence type="ECO:0000313" key="1">
    <source>
        <dbReference type="EMBL" id="KFP12489.1"/>
    </source>
</evidence>
<sequence length="97" mass="10903">ANWRQFAATTAAAISLLRALLGPVLDRLWKHQEEDNLHSPRQTIALKYPVGQKRGRGYCYDPHHTCSVACKLQPPGTALHQHLPTRLRIMEGILGKL</sequence>
<dbReference type="AlphaFoldDB" id="A0A091IUX2"/>
<gene>
    <name evidence="1" type="ORF">Z169_05610</name>
</gene>
<organism evidence="1 2">
    <name type="scientific">Egretta garzetta</name>
    <name type="common">Little egret</name>
    <dbReference type="NCBI Taxonomy" id="188379"/>
    <lineage>
        <taxon>Eukaryota</taxon>
        <taxon>Metazoa</taxon>
        <taxon>Chordata</taxon>
        <taxon>Craniata</taxon>
        <taxon>Vertebrata</taxon>
        <taxon>Euteleostomi</taxon>
        <taxon>Archelosauria</taxon>
        <taxon>Archosauria</taxon>
        <taxon>Dinosauria</taxon>
        <taxon>Saurischia</taxon>
        <taxon>Theropoda</taxon>
        <taxon>Coelurosauria</taxon>
        <taxon>Aves</taxon>
        <taxon>Neognathae</taxon>
        <taxon>Neoaves</taxon>
        <taxon>Aequornithes</taxon>
        <taxon>Pelecaniformes</taxon>
        <taxon>Ardeidae</taxon>
        <taxon>Egretta</taxon>
    </lineage>
</organism>
<reference evidence="1 2" key="1">
    <citation type="submission" date="2014-04" db="EMBL/GenBank/DDBJ databases">
        <title>Genome evolution of avian class.</title>
        <authorList>
            <person name="Zhang G."/>
            <person name="Li C."/>
        </authorList>
    </citation>
    <scope>NUCLEOTIDE SEQUENCE [LARGE SCALE GENOMIC DNA]</scope>
    <source>
        <strain evidence="1">BGI_Z169</strain>
    </source>
</reference>
<accession>A0A091IUX2</accession>
<name>A0A091IUX2_EGRGA</name>
<dbReference type="Proteomes" id="UP000053119">
    <property type="component" value="Unassembled WGS sequence"/>
</dbReference>